<comment type="caution">
    <text evidence="1">The sequence shown here is derived from an EMBL/GenBank/DDBJ whole genome shotgun (WGS) entry which is preliminary data.</text>
</comment>
<name>A0A428ZHV1_KIBAR</name>
<gene>
    <name evidence="1" type="ORF">DMH04_11130</name>
</gene>
<dbReference type="InterPro" id="IPR053977">
    <property type="entry name" value="Rv2466c-like"/>
</dbReference>
<accession>A0A428ZHV1</accession>
<dbReference type="SUPFAM" id="SSF52833">
    <property type="entry name" value="Thioredoxin-like"/>
    <property type="match status" value="1"/>
</dbReference>
<evidence type="ECO:0000313" key="1">
    <source>
        <dbReference type="EMBL" id="RSM87551.1"/>
    </source>
</evidence>
<dbReference type="Gene3D" id="3.40.30.10">
    <property type="entry name" value="Glutaredoxin"/>
    <property type="match status" value="1"/>
</dbReference>
<dbReference type="RefSeq" id="WP_037273315.1">
    <property type="nucleotide sequence ID" value="NZ_QHKI01000006.1"/>
</dbReference>
<reference evidence="1 2" key="1">
    <citation type="submission" date="2018-05" db="EMBL/GenBank/DDBJ databases">
        <title>Evolution of GPA BGCs.</title>
        <authorList>
            <person name="Waglechner N."/>
            <person name="Wright G.D."/>
        </authorList>
    </citation>
    <scope>NUCLEOTIDE SEQUENCE [LARGE SCALE GENOMIC DNA]</scope>
    <source>
        <strain evidence="1 2">A82846</strain>
    </source>
</reference>
<dbReference type="AlphaFoldDB" id="A0A428ZHV1"/>
<organism evidence="1 2">
    <name type="scientific">Kibdelosporangium aridum</name>
    <dbReference type="NCBI Taxonomy" id="2030"/>
    <lineage>
        <taxon>Bacteria</taxon>
        <taxon>Bacillati</taxon>
        <taxon>Actinomycetota</taxon>
        <taxon>Actinomycetes</taxon>
        <taxon>Pseudonocardiales</taxon>
        <taxon>Pseudonocardiaceae</taxon>
        <taxon>Kibdelosporangium</taxon>
    </lineage>
</organism>
<evidence type="ECO:0000313" key="2">
    <source>
        <dbReference type="Proteomes" id="UP000287547"/>
    </source>
</evidence>
<dbReference type="Pfam" id="PF22234">
    <property type="entry name" value="Rv2466c-like"/>
    <property type="match status" value="1"/>
</dbReference>
<protein>
    <submittedName>
        <fullName evidence="1">Disulfide bond formation protein DsbA</fullName>
    </submittedName>
</protein>
<dbReference type="InterPro" id="IPR036249">
    <property type="entry name" value="Thioredoxin-like_sf"/>
</dbReference>
<dbReference type="EMBL" id="QHKI01000006">
    <property type="protein sequence ID" value="RSM87551.1"/>
    <property type="molecule type" value="Genomic_DNA"/>
</dbReference>
<sequence>MSEKSRVDFWFEPLCPWTWLTSRGIVEAQKVRDFDVSYHVMSLIIFNEGDLPHQLDDPEMMRKAWAPARVAMAAEQTMGSEVLGRLYTAIGSRIHHAGNKGFHDVMARDFDELIAQALKEADLPADLAEAAASEKYDEALRKSTNEAMAAPGAGIGTPTIHINGVAFFGPVFGRSPRGEQAGKLWDAAVTFASYPGFWEFKRDRGEMEPQFD</sequence>
<dbReference type="OrthoDB" id="4125991at2"/>
<dbReference type="Proteomes" id="UP000287547">
    <property type="component" value="Unassembled WGS sequence"/>
</dbReference>
<proteinExistence type="predicted"/>